<evidence type="ECO:0000313" key="6">
    <source>
        <dbReference type="Proteomes" id="UP001147746"/>
    </source>
</evidence>
<organism evidence="5 6">
    <name type="scientific">Penicillium atrosanguineum</name>
    <dbReference type="NCBI Taxonomy" id="1132637"/>
    <lineage>
        <taxon>Eukaryota</taxon>
        <taxon>Fungi</taxon>
        <taxon>Dikarya</taxon>
        <taxon>Ascomycota</taxon>
        <taxon>Pezizomycotina</taxon>
        <taxon>Eurotiomycetes</taxon>
        <taxon>Eurotiomycetidae</taxon>
        <taxon>Eurotiales</taxon>
        <taxon>Aspergillaceae</taxon>
        <taxon>Penicillium</taxon>
    </lineage>
</organism>
<dbReference type="SUPFAM" id="SSF51905">
    <property type="entry name" value="FAD/NAD(P)-binding domain"/>
    <property type="match status" value="2"/>
</dbReference>
<dbReference type="Gene3D" id="3.50.50.60">
    <property type="entry name" value="FAD/NAD(P)-binding domain"/>
    <property type="match status" value="1"/>
</dbReference>
<dbReference type="AlphaFoldDB" id="A0A9W9UEL8"/>
<comment type="similarity">
    <text evidence="1">Belongs to the FMO family.</text>
</comment>
<dbReference type="GO" id="GO:0050660">
    <property type="term" value="F:flavin adenine dinucleotide binding"/>
    <property type="evidence" value="ECO:0007669"/>
    <property type="project" value="InterPro"/>
</dbReference>
<dbReference type="EMBL" id="JAPZBO010000001">
    <property type="protein sequence ID" value="KAJ5331415.1"/>
    <property type="molecule type" value="Genomic_DNA"/>
</dbReference>
<evidence type="ECO:0000256" key="2">
    <source>
        <dbReference type="ARBA" id="ARBA00022630"/>
    </source>
</evidence>
<keyword evidence="6" id="KW-1185">Reference proteome</keyword>
<keyword evidence="4" id="KW-0560">Oxidoreductase</keyword>
<evidence type="ECO:0000256" key="1">
    <source>
        <dbReference type="ARBA" id="ARBA00009183"/>
    </source>
</evidence>
<dbReference type="InterPro" id="IPR036188">
    <property type="entry name" value="FAD/NAD-bd_sf"/>
</dbReference>
<gene>
    <name evidence="5" type="ORF">N7476_001198</name>
</gene>
<evidence type="ECO:0000313" key="5">
    <source>
        <dbReference type="EMBL" id="KAJ5331415.1"/>
    </source>
</evidence>
<dbReference type="Proteomes" id="UP001147746">
    <property type="component" value="Unassembled WGS sequence"/>
</dbReference>
<comment type="caution">
    <text evidence="5">The sequence shown here is derived from an EMBL/GenBank/DDBJ whole genome shotgun (WGS) entry which is preliminary data.</text>
</comment>
<evidence type="ECO:0000256" key="3">
    <source>
        <dbReference type="ARBA" id="ARBA00022827"/>
    </source>
</evidence>
<evidence type="ECO:0008006" key="7">
    <source>
        <dbReference type="Google" id="ProtNLM"/>
    </source>
</evidence>
<dbReference type="GO" id="GO:0004499">
    <property type="term" value="F:N,N-dimethylaniline monooxygenase activity"/>
    <property type="evidence" value="ECO:0007669"/>
    <property type="project" value="InterPro"/>
</dbReference>
<dbReference type="InterPro" id="IPR050346">
    <property type="entry name" value="FMO-like"/>
</dbReference>
<name>A0A9W9UEL8_9EURO</name>
<dbReference type="GO" id="GO:0050661">
    <property type="term" value="F:NADP binding"/>
    <property type="evidence" value="ECO:0007669"/>
    <property type="project" value="InterPro"/>
</dbReference>
<dbReference type="InterPro" id="IPR020946">
    <property type="entry name" value="Flavin_mOase-like"/>
</dbReference>
<sequence>MRSKKVAIIGAGPSGLVTAKTLLHNFSHGAFVPVIFDTRHEVGGLWPNQAHGTPVRKAGAPGTLDPLMRTNLSRFTVSFSDFSWESALGDTDVPMFPQARQVGRYLAAYSERYIPQGVLRLGQRVIIAARSVDVEAESRWSVSWVKESVHETNLSSDEVFSEDFDFLVVASGYFARPCVSDIPGLGQFTGRVVHSSNLEKGNGSPVEHGSSSPSRGNVAVIGGSMSGVEAASALALSESSSMFNSALRSQDRVRQAVYHVYSRPFWSLPTYLPNETAKDNISFLPLDLAMYDLGRRPPGTIEYALGLIPEDKAARTNEYFNALLGTEYEKFGHMNGDNTGQKSTLRPPWVAIGNDYPEFVRSGAIKPTMGRATSVHPEPDTGLASIKIETANGQYMILENVSSIVLATGFTPFESLSFLPADVLATLEYSTEDPFLPLILDKGGTFRSEIPDLGFVGFYRGPYWGIMEMQARFLGEAWTGQIGDNWKTEGQRENLRVLRHVDSEIHRGQFPMGDYVGLMESFSADLGVTRTELSNGDSRSGPVVPARYLHRVNAVENVEVQQTLKSLQAISNHSDGAAQAAAALAIFRALHGSWKFTRSAVATGVIETFGNAVFHPRYPSDPKYDREYFCEEQLKPTFVKGGPIAKRAAQSVFRLSEAGTSSATRIEIWTVDPQGNTKSGPNFCLKLTPFYRKKKDGEYLAGEYVIYAESIRLADAIDLAERTVSERNEYTFHFKGVSIASWESISHGTGTTEGKIFAEDRCGPRSRTVYER</sequence>
<proteinExistence type="inferred from homology"/>
<dbReference type="Pfam" id="PF00743">
    <property type="entry name" value="FMO-like"/>
    <property type="match status" value="1"/>
</dbReference>
<protein>
    <recommendedName>
        <fullName evidence="7">FAD/NAD(P)-binding domain-containing protein</fullName>
    </recommendedName>
</protein>
<reference evidence="5" key="1">
    <citation type="submission" date="2022-12" db="EMBL/GenBank/DDBJ databases">
        <authorList>
            <person name="Petersen C."/>
        </authorList>
    </citation>
    <scope>NUCLEOTIDE SEQUENCE</scope>
    <source>
        <strain evidence="5">IBT 21472</strain>
    </source>
</reference>
<reference evidence="5" key="2">
    <citation type="journal article" date="2023" name="IMA Fungus">
        <title>Comparative genomic study of the Penicillium genus elucidates a diverse pangenome and 15 lateral gene transfer events.</title>
        <authorList>
            <person name="Petersen C."/>
            <person name="Sorensen T."/>
            <person name="Nielsen M.R."/>
            <person name="Sondergaard T.E."/>
            <person name="Sorensen J.L."/>
            <person name="Fitzpatrick D.A."/>
            <person name="Frisvad J.C."/>
            <person name="Nielsen K.L."/>
        </authorList>
    </citation>
    <scope>NUCLEOTIDE SEQUENCE</scope>
    <source>
        <strain evidence="5">IBT 21472</strain>
    </source>
</reference>
<keyword evidence="2" id="KW-0285">Flavoprotein</keyword>
<evidence type="ECO:0000256" key="4">
    <source>
        <dbReference type="ARBA" id="ARBA00023002"/>
    </source>
</evidence>
<dbReference type="PRINTS" id="PR00368">
    <property type="entry name" value="FADPNR"/>
</dbReference>
<keyword evidence="3" id="KW-0274">FAD</keyword>
<accession>A0A9W9UEL8</accession>
<dbReference type="PANTHER" id="PTHR23023">
    <property type="entry name" value="DIMETHYLANILINE MONOOXYGENASE"/>
    <property type="match status" value="1"/>
</dbReference>